<organism evidence="2">
    <name type="scientific">Timema poppense</name>
    <name type="common">Walking stick</name>
    <dbReference type="NCBI Taxonomy" id="170557"/>
    <lineage>
        <taxon>Eukaryota</taxon>
        <taxon>Metazoa</taxon>
        <taxon>Ecdysozoa</taxon>
        <taxon>Arthropoda</taxon>
        <taxon>Hexapoda</taxon>
        <taxon>Insecta</taxon>
        <taxon>Pterygota</taxon>
        <taxon>Neoptera</taxon>
        <taxon>Polyneoptera</taxon>
        <taxon>Phasmatodea</taxon>
        <taxon>Timematodea</taxon>
        <taxon>Timematoidea</taxon>
        <taxon>Timematidae</taxon>
        <taxon>Timema</taxon>
    </lineage>
</organism>
<evidence type="ECO:0000256" key="1">
    <source>
        <dbReference type="SAM" id="SignalP"/>
    </source>
</evidence>
<name>A0A7R9HBH2_TIMPO</name>
<feature type="chain" id="PRO_5030806176" evidence="1">
    <location>
        <begin position="17"/>
        <end position="110"/>
    </location>
</feature>
<reference evidence="2" key="1">
    <citation type="submission" date="2020-11" db="EMBL/GenBank/DDBJ databases">
        <authorList>
            <person name="Tran Van P."/>
        </authorList>
    </citation>
    <scope>NUCLEOTIDE SEQUENCE</scope>
</reference>
<keyword evidence="1" id="KW-0732">Signal</keyword>
<dbReference type="Gene3D" id="3.30.470.20">
    <property type="entry name" value="ATP-grasp fold, B domain"/>
    <property type="match status" value="1"/>
</dbReference>
<dbReference type="AlphaFoldDB" id="A0A7R9HBH2"/>
<feature type="signal peptide" evidence="1">
    <location>
        <begin position="1"/>
        <end position="16"/>
    </location>
</feature>
<dbReference type="EMBL" id="OD009871">
    <property type="protein sequence ID" value="CAD7415797.1"/>
    <property type="molecule type" value="Genomic_DNA"/>
</dbReference>
<protein>
    <submittedName>
        <fullName evidence="2">Uncharacterized protein</fullName>
    </submittedName>
</protein>
<sequence>MMFSGILLLDVGGVITKSLTDTEATQISITGEQALLLGQLGLRVEAAFGTPRDIEWAISQLFTAGNEPLVEGSRIRSPVVNEPRIDSDTLAASGTYFTPAPKLPVMTRVR</sequence>
<gene>
    <name evidence="2" type="ORF">TPSB3V08_LOCUS10579</name>
</gene>
<dbReference type="SUPFAM" id="SSF56059">
    <property type="entry name" value="Glutathione synthetase ATP-binding domain-like"/>
    <property type="match status" value="1"/>
</dbReference>
<accession>A0A7R9HBH2</accession>
<evidence type="ECO:0000313" key="2">
    <source>
        <dbReference type="EMBL" id="CAD7415797.1"/>
    </source>
</evidence>
<proteinExistence type="predicted"/>